<dbReference type="RefSeq" id="WP_119752520.1">
    <property type="nucleotide sequence ID" value="NZ_CP032382.1"/>
</dbReference>
<evidence type="ECO:0000256" key="2">
    <source>
        <dbReference type="ARBA" id="ARBA00022737"/>
    </source>
</evidence>
<dbReference type="SMART" id="SM00369">
    <property type="entry name" value="LRR_TYP"/>
    <property type="match status" value="5"/>
</dbReference>
<evidence type="ECO:0000256" key="3">
    <source>
        <dbReference type="SAM" id="SignalP"/>
    </source>
</evidence>
<dbReference type="InterPro" id="IPR001611">
    <property type="entry name" value="Leu-rich_rpt"/>
</dbReference>
<feature type="signal peptide" evidence="3">
    <location>
        <begin position="1"/>
        <end position="23"/>
    </location>
</feature>
<evidence type="ECO:0000256" key="1">
    <source>
        <dbReference type="ARBA" id="ARBA00022614"/>
    </source>
</evidence>
<dbReference type="Gene3D" id="3.80.10.10">
    <property type="entry name" value="Ribonuclease Inhibitor"/>
    <property type="match status" value="4"/>
</dbReference>
<dbReference type="SUPFAM" id="SSF52047">
    <property type="entry name" value="RNI-like"/>
    <property type="match status" value="2"/>
</dbReference>
<dbReference type="InterPro" id="IPR032675">
    <property type="entry name" value="LRR_dom_sf"/>
</dbReference>
<dbReference type="InterPro" id="IPR003591">
    <property type="entry name" value="Leu-rich_rpt_typical-subtyp"/>
</dbReference>
<keyword evidence="3" id="KW-0732">Signal</keyword>
<name>A0A385SFT7_9BACT</name>
<reference evidence="5" key="1">
    <citation type="submission" date="2018-09" db="EMBL/GenBank/DDBJ databases">
        <title>Chryseolinea sp. KIS68-18 isolated from soil.</title>
        <authorList>
            <person name="Weon H.-Y."/>
            <person name="Kwon S.-W."/>
            <person name="Lee S.A."/>
        </authorList>
    </citation>
    <scope>NUCLEOTIDE SEQUENCE [LARGE SCALE GENOMIC DNA]</scope>
    <source>
        <strain evidence="5">KIS68-18</strain>
    </source>
</reference>
<proteinExistence type="predicted"/>
<evidence type="ECO:0000313" key="4">
    <source>
        <dbReference type="EMBL" id="AYB29197.1"/>
    </source>
</evidence>
<dbReference type="KEGG" id="chk:D4L85_00740"/>
<dbReference type="InterPro" id="IPR052595">
    <property type="entry name" value="LRRC69/RLP"/>
</dbReference>
<dbReference type="EMBL" id="CP032382">
    <property type="protein sequence ID" value="AYB29197.1"/>
    <property type="molecule type" value="Genomic_DNA"/>
</dbReference>
<dbReference type="Gene3D" id="2.60.120.260">
    <property type="entry name" value="Galactose-binding domain-like"/>
    <property type="match status" value="1"/>
</dbReference>
<dbReference type="PROSITE" id="PS51450">
    <property type="entry name" value="LRR"/>
    <property type="match status" value="2"/>
</dbReference>
<dbReference type="Proteomes" id="UP000266183">
    <property type="component" value="Chromosome"/>
</dbReference>
<evidence type="ECO:0000313" key="5">
    <source>
        <dbReference type="Proteomes" id="UP000266183"/>
    </source>
</evidence>
<feature type="chain" id="PRO_5017388662" description="Leucine-rich repeat domain-containing protein" evidence="3">
    <location>
        <begin position="24"/>
        <end position="1132"/>
    </location>
</feature>
<dbReference type="PANTHER" id="PTHR48057">
    <property type="entry name" value="LEUCINE-RICH REPEAT SERINE/THREONINE-PROTEIN KINASE 1"/>
    <property type="match status" value="1"/>
</dbReference>
<sequence>MIKKINFLLLLVAVCAKTSLLYAGEGAVVVDPEIQALRDFYNSTTGLQSRWNTVKLFDDAVPLSAFSSADLPGITFTSGHVTSIDFSTADNVQGTLPATLNNLVYLQRLSIPSDYTKSNRTRISGTMPNLSALTSLYYLILSSNECTGTVDWLGTSSTGNSPLTSVDISSYSGSNRLTIYTAYFANLINLTYLNLSYNSLTTTPGTTDNIVTGDFNNLDQLSILNLSYCGLTASSFGPLAAPGFGMTNLNQLDVSGNPLGAVPPAFKGFYTVRNLVMRSVGLLSLPLEFDGFDAMTNLDISSNAFGNLSDNDQKAIMTRLSNCLVLRILSMRSNNMHDVPDNFPTLAVLQSLDLSFNPITNSSLDHLGSSPIRILSLRCCQLTTSLPSHLNSMPSLTSLYVGNENEASDFGGAFQNQIDLSSGAVKALLSDANFDVTVLFMNNHAIAGSGTLPDDFGTGGMNTYLQYLDISNNEFTQLPNSFSDPNAAVFNNLTQLDARNNPLGRFSVGRFPIKALKKLEIVTLSNPNMTVSDKLKFAPDFTALKGTLSSVDLSSNNMSGTLPDDYVQLTQLTYLNIANNNFDAMPNFSVIPNLDLDATSNAFDWVDFDPLLNPSAPCSKKIASLEYLGQRQTNPMGLPQIIKAPEDMSVTLKYTAFFGQPTSIDPVSSNFNYLYAWDRQNGSQWPQVQGQQQRDSEGFTSYPIAQAVANVYRTRIFNGCLPGLSFYSDNITLILIPPLCESEIPTRSGKFKLDKVTGGIVFERDDCPTDVPISCAFGPSMTFNVVSASAVTYADNWNVQYATPVPAINPFETGERGKWRPKASYTFNTKVEQSQDKNFNGGTFKYKAFNWKGAEKSNNPGWLKVNEVTKYSPHGDPVEERNALNVPSTAKFGYNNAVPYLVAQNADFKSVLFESFEYGTGGHLEDGFNYTSTQGTIDGSAHHSGAQSLHINSSQIIPVRDFLYSKQIKGNGLQVKVWVKGSGAPNLELQVYKAQDYTGLLSWSVEQQQAATFVRVSRSGEWALYEARILPAGLGNAQPYDQDDSPFWLAIKCQPTSSIWIDDLRIQPTDSEMTAYVYDPSTLRLLAMFDDQHFGLFYQYNAEGKLIRKIIETERGVRTVQETQYNVPKVVK</sequence>
<keyword evidence="1" id="KW-0433">Leucine-rich repeat</keyword>
<organism evidence="4 5">
    <name type="scientific">Chryseolinea soli</name>
    <dbReference type="NCBI Taxonomy" id="2321403"/>
    <lineage>
        <taxon>Bacteria</taxon>
        <taxon>Pseudomonadati</taxon>
        <taxon>Bacteroidota</taxon>
        <taxon>Cytophagia</taxon>
        <taxon>Cytophagales</taxon>
        <taxon>Fulvivirgaceae</taxon>
        <taxon>Chryseolinea</taxon>
    </lineage>
</organism>
<accession>A0A385SFT7</accession>
<keyword evidence="5" id="KW-1185">Reference proteome</keyword>
<evidence type="ECO:0008006" key="6">
    <source>
        <dbReference type="Google" id="ProtNLM"/>
    </source>
</evidence>
<dbReference type="AlphaFoldDB" id="A0A385SFT7"/>
<dbReference type="Pfam" id="PF00560">
    <property type="entry name" value="LRR_1"/>
    <property type="match status" value="2"/>
</dbReference>
<keyword evidence="2" id="KW-0677">Repeat</keyword>
<dbReference type="Pfam" id="PF13516">
    <property type="entry name" value="LRR_6"/>
    <property type="match status" value="1"/>
</dbReference>
<gene>
    <name evidence="4" type="ORF">D4L85_00740</name>
</gene>
<protein>
    <recommendedName>
        <fullName evidence="6">Leucine-rich repeat domain-containing protein</fullName>
    </recommendedName>
</protein>
<dbReference type="OrthoDB" id="1488789at2"/>